<proteinExistence type="predicted"/>
<reference evidence="1" key="1">
    <citation type="submission" date="2020-01" db="EMBL/GenBank/DDBJ databases">
        <authorList>
            <person name="Meier V. D."/>
            <person name="Meier V D."/>
        </authorList>
    </citation>
    <scope>NUCLEOTIDE SEQUENCE</scope>
    <source>
        <strain evidence="1">HLG_WM_MAG_01</strain>
    </source>
</reference>
<evidence type="ECO:0000313" key="1">
    <source>
        <dbReference type="EMBL" id="CAA6802014.1"/>
    </source>
</evidence>
<dbReference type="EMBL" id="CACVAS010000020">
    <property type="protein sequence ID" value="CAA6802014.1"/>
    <property type="molecule type" value="Genomic_DNA"/>
</dbReference>
<name>A0A6S6SA94_9BACT</name>
<evidence type="ECO:0008006" key="2">
    <source>
        <dbReference type="Google" id="ProtNLM"/>
    </source>
</evidence>
<accession>A0A6S6SA94</accession>
<dbReference type="AlphaFoldDB" id="A0A6S6SA94"/>
<protein>
    <recommendedName>
        <fullName evidence="2">DUF2059 domain-containing protein</fullName>
    </recommendedName>
</protein>
<organism evidence="1">
    <name type="scientific">uncultured Sulfurovum sp</name>
    <dbReference type="NCBI Taxonomy" id="269237"/>
    <lineage>
        <taxon>Bacteria</taxon>
        <taxon>Pseudomonadati</taxon>
        <taxon>Campylobacterota</taxon>
        <taxon>Epsilonproteobacteria</taxon>
        <taxon>Campylobacterales</taxon>
        <taxon>Sulfurovaceae</taxon>
        <taxon>Sulfurovum</taxon>
        <taxon>environmental samples</taxon>
    </lineage>
</organism>
<gene>
    <name evidence="1" type="ORF">HELGO_WM2527</name>
</gene>
<sequence length="264" mass="31098">MMKIIYIVVSIIFFSSAAHSTIKEREVMSYLDISKELDIYFQQTKVKYNRLVLSLHLEKNMVNPLITKTFQEFVANPKYIKIYFDIFSSLAPNLYNDMMSFYKTKVGQKYAKEINISHILSEDEIRKRYKQLVNSGILTEDKLQLIRAIINSFNVANLEFEYAKNLLHSVEDSLDEDKKIDLEELKILLKEYTPIIFGVYYQNFTLDELEEVLKYASSVAGKTEMIYSYEVESKIEQQFYIDVNSSLNTLIDMRIYQEYTIGVR</sequence>